<feature type="transmembrane region" description="Helical" evidence="8">
    <location>
        <begin position="111"/>
        <end position="134"/>
    </location>
</feature>
<evidence type="ECO:0000313" key="12">
    <source>
        <dbReference type="EMBL" id="MFC6153592.1"/>
    </source>
</evidence>
<dbReference type="InterPro" id="IPR003594">
    <property type="entry name" value="HATPase_dom"/>
</dbReference>
<dbReference type="EMBL" id="JBHSQI010000003">
    <property type="protein sequence ID" value="MFC6153592.1"/>
    <property type="molecule type" value="Genomic_DNA"/>
</dbReference>
<evidence type="ECO:0000259" key="9">
    <source>
        <dbReference type="PROSITE" id="PS50109"/>
    </source>
</evidence>
<dbReference type="Pfam" id="PF02518">
    <property type="entry name" value="HATPase_c"/>
    <property type="match status" value="1"/>
</dbReference>
<gene>
    <name evidence="12" type="ORF">ACFPWU_07935</name>
</gene>
<organism evidence="12 13">
    <name type="scientific">Nocardioides yefusunii</name>
    <dbReference type="NCBI Taxonomy" id="2500546"/>
    <lineage>
        <taxon>Bacteria</taxon>
        <taxon>Bacillati</taxon>
        <taxon>Actinomycetota</taxon>
        <taxon>Actinomycetes</taxon>
        <taxon>Propionibacteriales</taxon>
        <taxon>Nocardioidaceae</taxon>
        <taxon>Nocardioides</taxon>
    </lineage>
</organism>
<accession>A0ABW1QVP4</accession>
<dbReference type="SMART" id="SM00086">
    <property type="entry name" value="PAC"/>
    <property type="match status" value="1"/>
</dbReference>
<dbReference type="PANTHER" id="PTHR43711:SF1">
    <property type="entry name" value="HISTIDINE KINASE 1"/>
    <property type="match status" value="1"/>
</dbReference>
<dbReference type="PRINTS" id="PR00344">
    <property type="entry name" value="BCTRLSENSOR"/>
</dbReference>
<dbReference type="InterPro" id="IPR035965">
    <property type="entry name" value="PAS-like_dom_sf"/>
</dbReference>
<keyword evidence="13" id="KW-1185">Reference proteome</keyword>
<dbReference type="PROSITE" id="PS50109">
    <property type="entry name" value="HIS_KIN"/>
    <property type="match status" value="1"/>
</dbReference>
<dbReference type="Pfam" id="PF13426">
    <property type="entry name" value="PAS_9"/>
    <property type="match status" value="1"/>
</dbReference>
<dbReference type="Gene3D" id="3.30.450.20">
    <property type="entry name" value="PAS domain"/>
    <property type="match status" value="1"/>
</dbReference>
<reference evidence="13" key="1">
    <citation type="journal article" date="2019" name="Int. J. Syst. Evol. Microbiol.">
        <title>The Global Catalogue of Microorganisms (GCM) 10K type strain sequencing project: providing services to taxonomists for standard genome sequencing and annotation.</title>
        <authorList>
            <consortium name="The Broad Institute Genomics Platform"/>
            <consortium name="The Broad Institute Genome Sequencing Center for Infectious Disease"/>
            <person name="Wu L."/>
            <person name="Ma J."/>
        </authorList>
    </citation>
    <scope>NUCLEOTIDE SEQUENCE [LARGE SCALE GENOMIC DNA]</scope>
    <source>
        <strain evidence="13">DFY28</strain>
    </source>
</reference>
<dbReference type="Pfam" id="PF00512">
    <property type="entry name" value="HisKA"/>
    <property type="match status" value="1"/>
</dbReference>
<feature type="transmembrane region" description="Helical" evidence="8">
    <location>
        <begin position="140"/>
        <end position="159"/>
    </location>
</feature>
<keyword evidence="12" id="KW-0547">Nucleotide-binding</keyword>
<dbReference type="RefSeq" id="WP_128221393.1">
    <property type="nucleotide sequence ID" value="NZ_CP034929.1"/>
</dbReference>
<comment type="subcellular location">
    <subcellularLocation>
        <location evidence="2">Cell membrane</location>
    </subcellularLocation>
</comment>
<dbReference type="SUPFAM" id="SSF47384">
    <property type="entry name" value="Homodimeric domain of signal transducing histidine kinase"/>
    <property type="match status" value="1"/>
</dbReference>
<feature type="transmembrane region" description="Helical" evidence="8">
    <location>
        <begin position="76"/>
        <end position="95"/>
    </location>
</feature>
<keyword evidence="8" id="KW-0472">Membrane</keyword>
<dbReference type="Gene3D" id="1.10.287.130">
    <property type="match status" value="1"/>
</dbReference>
<evidence type="ECO:0000256" key="5">
    <source>
        <dbReference type="ARBA" id="ARBA00022679"/>
    </source>
</evidence>
<keyword evidence="8" id="KW-0812">Transmembrane</keyword>
<dbReference type="NCBIfam" id="TIGR00229">
    <property type="entry name" value="sensory_box"/>
    <property type="match status" value="1"/>
</dbReference>
<evidence type="ECO:0000256" key="6">
    <source>
        <dbReference type="ARBA" id="ARBA00022777"/>
    </source>
</evidence>
<feature type="domain" description="PAC" evidence="11">
    <location>
        <begin position="376"/>
        <end position="428"/>
    </location>
</feature>
<keyword evidence="8" id="KW-1133">Transmembrane helix</keyword>
<dbReference type="InterPro" id="IPR005467">
    <property type="entry name" value="His_kinase_dom"/>
</dbReference>
<dbReference type="CDD" id="cd00130">
    <property type="entry name" value="PAS"/>
    <property type="match status" value="1"/>
</dbReference>
<dbReference type="SMART" id="SM00387">
    <property type="entry name" value="HATPase_c"/>
    <property type="match status" value="1"/>
</dbReference>
<dbReference type="Proteomes" id="UP001596098">
    <property type="component" value="Unassembled WGS sequence"/>
</dbReference>
<comment type="caution">
    <text evidence="12">The sequence shown here is derived from an EMBL/GenBank/DDBJ whole genome shotgun (WGS) entry which is preliminary data.</text>
</comment>
<dbReference type="SMART" id="SM00091">
    <property type="entry name" value="PAS"/>
    <property type="match status" value="1"/>
</dbReference>
<dbReference type="Gene3D" id="3.30.565.10">
    <property type="entry name" value="Histidine kinase-like ATPase, C-terminal domain"/>
    <property type="match status" value="1"/>
</dbReference>
<feature type="domain" description="PAS" evidence="10">
    <location>
        <begin position="293"/>
        <end position="338"/>
    </location>
</feature>
<dbReference type="InterPro" id="IPR036097">
    <property type="entry name" value="HisK_dim/P_sf"/>
</dbReference>
<dbReference type="InterPro" id="IPR001610">
    <property type="entry name" value="PAC"/>
</dbReference>
<feature type="domain" description="Histidine kinase" evidence="9">
    <location>
        <begin position="453"/>
        <end position="672"/>
    </location>
</feature>
<feature type="transmembrane region" description="Helical" evidence="8">
    <location>
        <begin position="54"/>
        <end position="70"/>
    </location>
</feature>
<protein>
    <recommendedName>
        <fullName evidence="3">histidine kinase</fullName>
        <ecNumber evidence="3">2.7.13.3</ecNumber>
    </recommendedName>
</protein>
<dbReference type="InterPro" id="IPR050736">
    <property type="entry name" value="Sensor_HK_Regulatory"/>
</dbReference>
<evidence type="ECO:0000256" key="4">
    <source>
        <dbReference type="ARBA" id="ARBA00022553"/>
    </source>
</evidence>
<comment type="catalytic activity">
    <reaction evidence="1">
        <text>ATP + protein L-histidine = ADP + protein N-phospho-L-histidine.</text>
        <dbReference type="EC" id="2.7.13.3"/>
    </reaction>
</comment>
<evidence type="ECO:0000313" key="13">
    <source>
        <dbReference type="Proteomes" id="UP001596098"/>
    </source>
</evidence>
<keyword evidence="5" id="KW-0808">Transferase</keyword>
<evidence type="ECO:0000256" key="2">
    <source>
        <dbReference type="ARBA" id="ARBA00004236"/>
    </source>
</evidence>
<dbReference type="SUPFAM" id="SSF55785">
    <property type="entry name" value="PYP-like sensor domain (PAS domain)"/>
    <property type="match status" value="1"/>
</dbReference>
<dbReference type="PANTHER" id="PTHR43711">
    <property type="entry name" value="TWO-COMPONENT HISTIDINE KINASE"/>
    <property type="match status" value="1"/>
</dbReference>
<evidence type="ECO:0000259" key="10">
    <source>
        <dbReference type="PROSITE" id="PS50112"/>
    </source>
</evidence>
<dbReference type="EC" id="2.7.13.3" evidence="3"/>
<dbReference type="SMART" id="SM00388">
    <property type="entry name" value="HisKA"/>
    <property type="match status" value="1"/>
</dbReference>
<dbReference type="InterPro" id="IPR003661">
    <property type="entry name" value="HisK_dim/P_dom"/>
</dbReference>
<name>A0ABW1QVP4_9ACTN</name>
<dbReference type="InterPro" id="IPR000014">
    <property type="entry name" value="PAS"/>
</dbReference>
<keyword evidence="6" id="KW-0418">Kinase</keyword>
<feature type="transmembrane region" description="Helical" evidence="8">
    <location>
        <begin position="259"/>
        <end position="282"/>
    </location>
</feature>
<dbReference type="GO" id="GO:0005524">
    <property type="term" value="F:ATP binding"/>
    <property type="evidence" value="ECO:0007669"/>
    <property type="project" value="UniProtKB-KW"/>
</dbReference>
<evidence type="ECO:0000256" key="7">
    <source>
        <dbReference type="ARBA" id="ARBA00023012"/>
    </source>
</evidence>
<dbReference type="InterPro" id="IPR036890">
    <property type="entry name" value="HATPase_C_sf"/>
</dbReference>
<dbReference type="CDD" id="cd00082">
    <property type="entry name" value="HisKA"/>
    <property type="match status" value="1"/>
</dbReference>
<dbReference type="PROSITE" id="PS50112">
    <property type="entry name" value="PAS"/>
    <property type="match status" value="1"/>
</dbReference>
<keyword evidence="7" id="KW-0902">Two-component regulatory system</keyword>
<sequence>MGRGWAALALTLFVVVASLYCVGIQPAAVTVPEALPVGLVAGTWLLLPRSTRPMLVVPVAAGVAAVYAVFDRTWGVSLGLGISAALGVWVATEVLTDRGRRPAALLSDDDLGYFVGAGFLGAFAGASGAVVTALCTGYAPWWLAGFGTMVCHLATYLTVMPHFMGRARFPSVAGSGERILQWTLMIVLTVACFLPIEADFSLVFCLIPVMGWAALRAPMRETIVQVLVVTTLTHAMTSRGLGPFATNPLASDVHNELAVIAYGVFVCAYALTVIPFSLAVGIQRRQAWRAKSEQARVRQLVRSASGVAIIGTDAEGRIDLFNPGAEKMLGYTQREVLGLSPSIFFTQAEVERLSRRLGSRASFGDVAAKLAARTISNTDVEFLRKDGEVLTLQFAMSRIHDDDGEVAGFVATGEDVTDRVKRQRALEEALAAEQVANENLKEVDQVKDALISGVSHELRTPITSILGYLEVLEDGGFGDLEPAQVRALRRVRGNSTRLLSLIDDLLMLNRIQDEFVEVVHSSLDLREVVRGARESNLSVFAAAGVRLVCEVPARAVRVQGDADRLARVLDNLLGNAAKFTERSGEVLLSLHCEGQQAVVTVSDSGIGIPASEQPRVFDRFYRAAAARERAIQGSGLGLSVAQALVRAHGGRIEVSSEPGEGSTFRVRLPLEGRVPVPEQDRAVARHQRSVT</sequence>
<proteinExistence type="predicted"/>
<evidence type="ECO:0000259" key="11">
    <source>
        <dbReference type="PROSITE" id="PS50113"/>
    </source>
</evidence>
<evidence type="ECO:0000256" key="1">
    <source>
        <dbReference type="ARBA" id="ARBA00000085"/>
    </source>
</evidence>
<dbReference type="InterPro" id="IPR004358">
    <property type="entry name" value="Sig_transdc_His_kin-like_C"/>
</dbReference>
<keyword evidence="12" id="KW-0067">ATP-binding</keyword>
<dbReference type="SUPFAM" id="SSF55874">
    <property type="entry name" value="ATPase domain of HSP90 chaperone/DNA topoisomerase II/histidine kinase"/>
    <property type="match status" value="1"/>
</dbReference>
<evidence type="ECO:0000256" key="8">
    <source>
        <dbReference type="SAM" id="Phobius"/>
    </source>
</evidence>
<dbReference type="CDD" id="cd00075">
    <property type="entry name" value="HATPase"/>
    <property type="match status" value="1"/>
</dbReference>
<keyword evidence="4" id="KW-0597">Phosphoprotein</keyword>
<dbReference type="InterPro" id="IPR000700">
    <property type="entry name" value="PAS-assoc_C"/>
</dbReference>
<evidence type="ECO:0000256" key="3">
    <source>
        <dbReference type="ARBA" id="ARBA00012438"/>
    </source>
</evidence>
<dbReference type="PROSITE" id="PS50113">
    <property type="entry name" value="PAC"/>
    <property type="match status" value="1"/>
</dbReference>